<dbReference type="CDD" id="cd00610">
    <property type="entry name" value="OAT_like"/>
    <property type="match status" value="1"/>
</dbReference>
<evidence type="ECO:0000313" key="7">
    <source>
        <dbReference type="Proteomes" id="UP001429564"/>
    </source>
</evidence>
<organism evidence="6 7">
    <name type="scientific">Parasedimentitalea denitrificans</name>
    <dbReference type="NCBI Taxonomy" id="2211118"/>
    <lineage>
        <taxon>Bacteria</taxon>
        <taxon>Pseudomonadati</taxon>
        <taxon>Pseudomonadota</taxon>
        <taxon>Alphaproteobacteria</taxon>
        <taxon>Rhodobacterales</taxon>
        <taxon>Paracoccaceae</taxon>
        <taxon>Parasedimentitalea</taxon>
    </lineage>
</organism>
<dbReference type="RefSeq" id="WP_167681408.1">
    <property type="nucleotide sequence ID" value="NZ_QHLQ01000001.1"/>
</dbReference>
<reference evidence="6 7" key="1">
    <citation type="submission" date="2018-05" db="EMBL/GenBank/DDBJ databases">
        <authorList>
            <person name="Zhang Y.-J."/>
        </authorList>
    </citation>
    <scope>NUCLEOTIDE SEQUENCE [LARGE SCALE GENOMIC DNA]</scope>
    <source>
        <strain evidence="6 7">CY04</strain>
    </source>
</reference>
<dbReference type="NCBIfam" id="NF004767">
    <property type="entry name" value="PRK06105.1"/>
    <property type="match status" value="1"/>
</dbReference>
<evidence type="ECO:0000256" key="1">
    <source>
        <dbReference type="ARBA" id="ARBA00001933"/>
    </source>
</evidence>
<comment type="caution">
    <text evidence="6">The sequence shown here is derived from an EMBL/GenBank/DDBJ whole genome shotgun (WGS) entry which is preliminary data.</text>
</comment>
<gene>
    <name evidence="6" type="ORF">DL239_01195</name>
</gene>
<keyword evidence="7" id="KW-1185">Reference proteome</keyword>
<keyword evidence="3" id="KW-0808">Transferase</keyword>
<protein>
    <submittedName>
        <fullName evidence="6">Aspartate aminotransferase family protein</fullName>
    </submittedName>
</protein>
<keyword evidence="4 5" id="KW-0663">Pyridoxal phosphate</keyword>
<dbReference type="Gene3D" id="3.40.640.10">
    <property type="entry name" value="Type I PLP-dependent aspartate aminotransferase-like (Major domain)"/>
    <property type="match status" value="1"/>
</dbReference>
<dbReference type="InterPro" id="IPR015424">
    <property type="entry name" value="PyrdxlP-dep_Trfase"/>
</dbReference>
<dbReference type="InterPro" id="IPR049704">
    <property type="entry name" value="Aminotrans_3_PPA_site"/>
</dbReference>
<dbReference type="Proteomes" id="UP001429564">
    <property type="component" value="Unassembled WGS sequence"/>
</dbReference>
<dbReference type="PIRSF" id="PIRSF000521">
    <property type="entry name" value="Transaminase_4ab_Lys_Orn"/>
    <property type="match status" value="1"/>
</dbReference>
<dbReference type="InterPro" id="IPR015422">
    <property type="entry name" value="PyrdxlP-dep_Trfase_small"/>
</dbReference>
<comment type="cofactor">
    <cofactor evidence="1">
        <name>pyridoxal 5'-phosphate</name>
        <dbReference type="ChEBI" id="CHEBI:597326"/>
    </cofactor>
</comment>
<name>A0ABX0W459_9RHOB</name>
<keyword evidence="2 6" id="KW-0032">Aminotransferase</keyword>
<dbReference type="PANTHER" id="PTHR42684">
    <property type="entry name" value="ADENOSYLMETHIONINE-8-AMINO-7-OXONONANOATE AMINOTRANSFERASE"/>
    <property type="match status" value="1"/>
</dbReference>
<dbReference type="Gene3D" id="3.90.1150.10">
    <property type="entry name" value="Aspartate Aminotransferase, domain 1"/>
    <property type="match status" value="1"/>
</dbReference>
<dbReference type="Pfam" id="PF00202">
    <property type="entry name" value="Aminotran_3"/>
    <property type="match status" value="1"/>
</dbReference>
<evidence type="ECO:0000256" key="5">
    <source>
        <dbReference type="RuleBase" id="RU003560"/>
    </source>
</evidence>
<dbReference type="PROSITE" id="PS00600">
    <property type="entry name" value="AA_TRANSFER_CLASS_3"/>
    <property type="match status" value="1"/>
</dbReference>
<dbReference type="PANTHER" id="PTHR42684:SF3">
    <property type="entry name" value="ADENOSYLMETHIONINE-8-AMINO-7-OXONONANOATE AMINOTRANSFERASE"/>
    <property type="match status" value="1"/>
</dbReference>
<dbReference type="InterPro" id="IPR005814">
    <property type="entry name" value="Aminotrans_3"/>
</dbReference>
<dbReference type="GO" id="GO:0008483">
    <property type="term" value="F:transaminase activity"/>
    <property type="evidence" value="ECO:0007669"/>
    <property type="project" value="UniProtKB-KW"/>
</dbReference>
<dbReference type="SUPFAM" id="SSF53383">
    <property type="entry name" value="PLP-dependent transferases"/>
    <property type="match status" value="1"/>
</dbReference>
<evidence type="ECO:0000256" key="2">
    <source>
        <dbReference type="ARBA" id="ARBA00022576"/>
    </source>
</evidence>
<evidence type="ECO:0000256" key="4">
    <source>
        <dbReference type="ARBA" id="ARBA00022898"/>
    </source>
</evidence>
<accession>A0ABX0W459</accession>
<dbReference type="EMBL" id="QHLQ01000001">
    <property type="protein sequence ID" value="NIZ59584.1"/>
    <property type="molecule type" value="Genomic_DNA"/>
</dbReference>
<evidence type="ECO:0000313" key="6">
    <source>
        <dbReference type="EMBL" id="NIZ59584.1"/>
    </source>
</evidence>
<evidence type="ECO:0000256" key="3">
    <source>
        <dbReference type="ARBA" id="ARBA00022679"/>
    </source>
</evidence>
<comment type="similarity">
    <text evidence="5">Belongs to the class-III pyridoxal-phosphate-dependent aminotransferase family.</text>
</comment>
<dbReference type="InterPro" id="IPR015421">
    <property type="entry name" value="PyrdxlP-dep_Trfase_major"/>
</dbReference>
<proteinExistence type="inferred from homology"/>
<sequence>MAAPVVYPYTNFTAAEQLCLTRGDGIYVFDKDDNKYIEGMAGLWCTSLGYSNTELVDAITDQLNTLPFSHTFGGKTHDPIMQLAEKLREIVPVEDAYFFFGNSGSDANDTHYKMLRYYFNAIGKPEKRKIITRERGYHGVTVAAGSMTSLPANLAHFDAPVDALGVLRADSPHYYTNRKGNETEAQFVDRIINNLEEQIIAEGPDTIAAMIVEPITGASGVIVPPEGYYEKLQAVLRKHDILVWADEVITGFGRTGNDFGCTTMGIKPDLMSFAKQLSSAYFPISAAVIPGWMYEAMIEQTNQVGVFGQGYTYTGHPVACAAALKTLEIYERDNLFVHAAEVGEYLQEQLREAFTGHPLVGEVRGKGLIAALELVSNKTTGASFDGGIAGATSQKHCQDNGLILRAVGGNALALCPPLIITRDEVDELMGKLKAAIDSTYAELKDKGLIAG</sequence>